<sequence>MARISKPPSKGRLQQKLKTQITHAMEPSRVRTLNPDHRAWLVRHMERQNDRCAYCGIPMVLNPRHKRDADRRATLDHVIPLSRHGHDSEGNTVAACDACNSAKAITTAAAFRMSEFLKARKAHAATVREKKPLVVETVRKRERKTEN</sequence>
<feature type="domain" description="HNH nuclease" evidence="1">
    <location>
        <begin position="41"/>
        <end position="101"/>
    </location>
</feature>
<evidence type="ECO:0000313" key="3">
    <source>
        <dbReference type="Proteomes" id="UP001499951"/>
    </source>
</evidence>
<keyword evidence="3" id="KW-1185">Reference proteome</keyword>
<dbReference type="PANTHER" id="PTHR33877:SF2">
    <property type="entry name" value="OS07G0170200 PROTEIN"/>
    <property type="match status" value="1"/>
</dbReference>
<organism evidence="2 3">
    <name type="scientific">Rhizomicrobium electricum</name>
    <dbReference type="NCBI Taxonomy" id="480070"/>
    <lineage>
        <taxon>Bacteria</taxon>
        <taxon>Pseudomonadati</taxon>
        <taxon>Pseudomonadota</taxon>
        <taxon>Alphaproteobacteria</taxon>
        <taxon>Micropepsales</taxon>
        <taxon>Micropepsaceae</taxon>
        <taxon>Rhizomicrobium</taxon>
    </lineage>
</organism>
<proteinExistence type="predicted"/>
<dbReference type="InterPro" id="IPR002711">
    <property type="entry name" value="HNH"/>
</dbReference>
<dbReference type="Proteomes" id="UP001499951">
    <property type="component" value="Unassembled WGS sequence"/>
</dbReference>
<dbReference type="PANTHER" id="PTHR33877">
    <property type="entry name" value="SLL1193 PROTEIN"/>
    <property type="match status" value="1"/>
</dbReference>
<dbReference type="InterPro" id="IPR003615">
    <property type="entry name" value="HNH_nuc"/>
</dbReference>
<dbReference type="SMART" id="SM00507">
    <property type="entry name" value="HNHc"/>
    <property type="match status" value="1"/>
</dbReference>
<reference evidence="3" key="1">
    <citation type="journal article" date="2019" name="Int. J. Syst. Evol. Microbiol.">
        <title>The Global Catalogue of Microorganisms (GCM) 10K type strain sequencing project: providing services to taxonomists for standard genome sequencing and annotation.</title>
        <authorList>
            <consortium name="The Broad Institute Genomics Platform"/>
            <consortium name="The Broad Institute Genome Sequencing Center for Infectious Disease"/>
            <person name="Wu L."/>
            <person name="Ma J."/>
        </authorList>
    </citation>
    <scope>NUCLEOTIDE SEQUENCE [LARGE SCALE GENOMIC DNA]</scope>
    <source>
        <strain evidence="3">JCM 15089</strain>
    </source>
</reference>
<evidence type="ECO:0000259" key="1">
    <source>
        <dbReference type="SMART" id="SM00507"/>
    </source>
</evidence>
<comment type="caution">
    <text evidence="2">The sequence shown here is derived from an EMBL/GenBank/DDBJ whole genome shotgun (WGS) entry which is preliminary data.</text>
</comment>
<dbReference type="EMBL" id="BAAADD010000007">
    <property type="protein sequence ID" value="GAA0576064.1"/>
    <property type="molecule type" value="Genomic_DNA"/>
</dbReference>
<dbReference type="Gene3D" id="1.10.30.50">
    <property type="match status" value="1"/>
</dbReference>
<accession>A0ABP3PUF6</accession>
<dbReference type="InterPro" id="IPR052892">
    <property type="entry name" value="NA-targeting_endonuclease"/>
</dbReference>
<gene>
    <name evidence="2" type="ORF">GCM10008942_26110</name>
</gene>
<dbReference type="RefSeq" id="WP_166936598.1">
    <property type="nucleotide sequence ID" value="NZ_BAAADD010000007.1"/>
</dbReference>
<protein>
    <recommendedName>
        <fullName evidence="1">HNH nuclease domain-containing protein</fullName>
    </recommendedName>
</protein>
<dbReference type="Pfam" id="PF01844">
    <property type="entry name" value="HNH"/>
    <property type="match status" value="1"/>
</dbReference>
<name>A0ABP3PUF6_9PROT</name>
<evidence type="ECO:0000313" key="2">
    <source>
        <dbReference type="EMBL" id="GAA0576064.1"/>
    </source>
</evidence>
<dbReference type="CDD" id="cd00085">
    <property type="entry name" value="HNHc"/>
    <property type="match status" value="1"/>
</dbReference>